<reference evidence="2" key="1">
    <citation type="submission" date="2005-09" db="EMBL/GenBank/DDBJ databases">
        <authorList>
            <person name="Mural R.J."/>
            <person name="Li P.W."/>
            <person name="Adams M.D."/>
            <person name="Amanatides P.G."/>
            <person name="Baden-Tillson H."/>
            <person name="Barnstead M."/>
            <person name="Chin S.H."/>
            <person name="Dew I."/>
            <person name="Evans C.A."/>
            <person name="Ferriera S."/>
            <person name="Flanigan M."/>
            <person name="Fosler C."/>
            <person name="Glodek A."/>
            <person name="Gu Z."/>
            <person name="Holt R.A."/>
            <person name="Jennings D."/>
            <person name="Kraft C.L."/>
            <person name="Lu F."/>
            <person name="Nguyen T."/>
            <person name="Nusskern D.R."/>
            <person name="Pfannkoch C.M."/>
            <person name="Sitter C."/>
            <person name="Sutton G.G."/>
            <person name="Venter J.C."/>
            <person name="Wang Z."/>
            <person name="Woodage T."/>
            <person name="Zheng X.H."/>
            <person name="Zhong F."/>
        </authorList>
    </citation>
    <scope>NUCLEOTIDE SEQUENCE [LARGE SCALE GENOMIC DNA]</scope>
    <source>
        <strain>BN</strain>
        <strain evidence="2">Sprague-Dawley</strain>
    </source>
</reference>
<organism evidence="1 2">
    <name type="scientific">Rattus norvegicus</name>
    <name type="common">Rat</name>
    <dbReference type="NCBI Taxonomy" id="10116"/>
    <lineage>
        <taxon>Eukaryota</taxon>
        <taxon>Metazoa</taxon>
        <taxon>Chordata</taxon>
        <taxon>Craniata</taxon>
        <taxon>Vertebrata</taxon>
        <taxon>Euteleostomi</taxon>
        <taxon>Mammalia</taxon>
        <taxon>Eutheria</taxon>
        <taxon>Euarchontoglires</taxon>
        <taxon>Glires</taxon>
        <taxon>Rodentia</taxon>
        <taxon>Myomorpha</taxon>
        <taxon>Muroidea</taxon>
        <taxon>Muridae</taxon>
        <taxon>Murinae</taxon>
        <taxon>Rattus</taxon>
    </lineage>
</organism>
<gene>
    <name evidence="1" type="ORF">rCG_44121</name>
</gene>
<evidence type="ECO:0000313" key="1">
    <source>
        <dbReference type="EMBL" id="EDL98357.1"/>
    </source>
</evidence>
<name>A6J7K7_RAT</name>
<evidence type="ECO:0000313" key="2">
    <source>
        <dbReference type="Proteomes" id="UP000234681"/>
    </source>
</evidence>
<dbReference type="Proteomes" id="UP000234681">
    <property type="component" value="Chromosome 17"/>
</dbReference>
<proteinExistence type="predicted"/>
<accession>A6J7K7</accession>
<dbReference type="AlphaFoldDB" id="A6J7K7"/>
<dbReference type="EMBL" id="CH473977">
    <property type="protein sequence ID" value="EDL98357.1"/>
    <property type="molecule type" value="Genomic_DNA"/>
</dbReference>
<protein>
    <submittedName>
        <fullName evidence="1">RCG44121</fullName>
    </submittedName>
</protein>
<sequence>MGRSVETSILPVMLIRKQCVTEVKWKYKSVFIPGLCSSLDT</sequence>